<sequence>MQVGKIKIKVYEDKKKSASALTQSQQNKLLLKTRGGGIEKKKIQKPIEEEEEAMEYDNETEGSQSQSEVTKKLLKKQLECEQLNVQVPHKLIIQTWDDNVVQRCWGIDEKTVMIGALAVYMEEVRISFKNN</sequence>
<dbReference type="AlphaFoldDB" id="A0A5J4X5Q0"/>
<evidence type="ECO:0000256" key="1">
    <source>
        <dbReference type="SAM" id="MobiDB-lite"/>
    </source>
</evidence>
<gene>
    <name evidence="2" type="ORF">EZS28_002311</name>
</gene>
<feature type="region of interest" description="Disordered" evidence="1">
    <location>
        <begin position="49"/>
        <end position="68"/>
    </location>
</feature>
<accession>A0A5J4X5Q0</accession>
<proteinExistence type="predicted"/>
<protein>
    <submittedName>
        <fullName evidence="2">Uncharacterized protein</fullName>
    </submittedName>
</protein>
<comment type="caution">
    <text evidence="2">The sequence shown here is derived from an EMBL/GenBank/DDBJ whole genome shotgun (WGS) entry which is preliminary data.</text>
</comment>
<name>A0A5J4X5Q0_9EUKA</name>
<evidence type="ECO:0000313" key="2">
    <source>
        <dbReference type="EMBL" id="KAA6402162.1"/>
    </source>
</evidence>
<evidence type="ECO:0000313" key="3">
    <source>
        <dbReference type="Proteomes" id="UP000324800"/>
    </source>
</evidence>
<reference evidence="2 3" key="1">
    <citation type="submission" date="2019-03" db="EMBL/GenBank/DDBJ databases">
        <title>Single cell metagenomics reveals metabolic interactions within the superorganism composed of flagellate Streblomastix strix and complex community of Bacteroidetes bacteria on its surface.</title>
        <authorList>
            <person name="Treitli S.C."/>
            <person name="Kolisko M."/>
            <person name="Husnik F."/>
            <person name="Keeling P."/>
            <person name="Hampl V."/>
        </authorList>
    </citation>
    <scope>NUCLEOTIDE SEQUENCE [LARGE SCALE GENOMIC DNA]</scope>
    <source>
        <strain evidence="2">ST1C</strain>
    </source>
</reference>
<dbReference type="EMBL" id="SNRW01000277">
    <property type="protein sequence ID" value="KAA6402162.1"/>
    <property type="molecule type" value="Genomic_DNA"/>
</dbReference>
<organism evidence="2 3">
    <name type="scientific">Streblomastix strix</name>
    <dbReference type="NCBI Taxonomy" id="222440"/>
    <lineage>
        <taxon>Eukaryota</taxon>
        <taxon>Metamonada</taxon>
        <taxon>Preaxostyla</taxon>
        <taxon>Oxymonadida</taxon>
        <taxon>Streblomastigidae</taxon>
        <taxon>Streblomastix</taxon>
    </lineage>
</organism>
<dbReference type="Proteomes" id="UP000324800">
    <property type="component" value="Unassembled WGS sequence"/>
</dbReference>
<feature type="compositionally biased region" description="Acidic residues" evidence="1">
    <location>
        <begin position="49"/>
        <end position="60"/>
    </location>
</feature>